<proteinExistence type="inferred from homology"/>
<evidence type="ECO:0000256" key="2">
    <source>
        <dbReference type="SAM" id="Coils"/>
    </source>
</evidence>
<dbReference type="InterPro" id="IPR047862">
    <property type="entry name" value="TSC22/BUN_CS"/>
</dbReference>
<dbReference type="SUPFAM" id="SSF58026">
    <property type="entry name" value="Delta-sleep-inducing peptide immunoreactive peptide"/>
    <property type="match status" value="1"/>
</dbReference>
<dbReference type="InterPro" id="IPR000580">
    <property type="entry name" value="TSC22/Bun"/>
</dbReference>
<accession>A0A914W849</accession>
<sequence>MVMLHQTPPAHWPNHYKIARMASVEELDSCLGQLSHHQPHFYLHQQQQQQQSSMSTPFMTPPNTPLSDLSKSTFSYHSTPIAVLHAMHDISAATGSSQLGGPSVVAIDNKIEQAMDLVKTHLTYAVREEVEVLRSSIVDLEAKVIRLENENALLRQVAPPEIVAQLPYLVAAAQQQQQQNQSATPQQPQNLNPTQSPSQAGTNVSEQ</sequence>
<dbReference type="Gene3D" id="1.20.5.490">
    <property type="entry name" value="Single helix bin"/>
    <property type="match status" value="1"/>
</dbReference>
<reference evidence="5" key="1">
    <citation type="submission" date="2022-11" db="UniProtKB">
        <authorList>
            <consortium name="WormBaseParasite"/>
        </authorList>
    </citation>
    <scope>IDENTIFICATION</scope>
</reference>
<feature type="region of interest" description="Disordered" evidence="3">
    <location>
        <begin position="174"/>
        <end position="207"/>
    </location>
</feature>
<keyword evidence="2" id="KW-0175">Coiled coil</keyword>
<dbReference type="Proteomes" id="UP000887566">
    <property type="component" value="Unplaced"/>
</dbReference>
<dbReference type="PANTHER" id="PTHR12348">
    <property type="entry name" value="TSC22"/>
    <property type="match status" value="1"/>
</dbReference>
<feature type="compositionally biased region" description="Low complexity" evidence="3">
    <location>
        <begin position="174"/>
        <end position="199"/>
    </location>
</feature>
<dbReference type="PROSITE" id="PS01289">
    <property type="entry name" value="TSC22"/>
    <property type="match status" value="1"/>
</dbReference>
<organism evidence="4 5">
    <name type="scientific">Plectus sambesii</name>
    <dbReference type="NCBI Taxonomy" id="2011161"/>
    <lineage>
        <taxon>Eukaryota</taxon>
        <taxon>Metazoa</taxon>
        <taxon>Ecdysozoa</taxon>
        <taxon>Nematoda</taxon>
        <taxon>Chromadorea</taxon>
        <taxon>Plectida</taxon>
        <taxon>Plectina</taxon>
        <taxon>Plectoidea</taxon>
        <taxon>Plectidae</taxon>
        <taxon>Plectus</taxon>
    </lineage>
</organism>
<keyword evidence="4" id="KW-1185">Reference proteome</keyword>
<dbReference type="Pfam" id="PF01166">
    <property type="entry name" value="TSC22"/>
    <property type="match status" value="1"/>
</dbReference>
<evidence type="ECO:0000256" key="1">
    <source>
        <dbReference type="ARBA" id="ARBA00007908"/>
    </source>
</evidence>
<comment type="similarity">
    <text evidence="1">Belongs to the TSC-22/Dip/Bun family.</text>
</comment>
<dbReference type="WBParaSite" id="PSAMB.scaffold3225size19200.g20751.t1">
    <property type="protein sequence ID" value="PSAMB.scaffold3225size19200.g20751.t1"/>
    <property type="gene ID" value="PSAMB.scaffold3225size19200.g20751"/>
</dbReference>
<protein>
    <submittedName>
        <fullName evidence="5">Uncharacterized protein</fullName>
    </submittedName>
</protein>
<evidence type="ECO:0000313" key="5">
    <source>
        <dbReference type="WBParaSite" id="PSAMB.scaffold3225size19200.g20751.t1"/>
    </source>
</evidence>
<evidence type="ECO:0000256" key="3">
    <source>
        <dbReference type="SAM" id="MobiDB-lite"/>
    </source>
</evidence>
<name>A0A914W849_9BILA</name>
<dbReference type="PANTHER" id="PTHR12348:SF26">
    <property type="entry name" value="PROTEIN TSCT-1"/>
    <property type="match status" value="1"/>
</dbReference>
<dbReference type="AlphaFoldDB" id="A0A914W849"/>
<dbReference type="GO" id="GO:0006357">
    <property type="term" value="P:regulation of transcription by RNA polymerase II"/>
    <property type="evidence" value="ECO:0007669"/>
    <property type="project" value="InterPro"/>
</dbReference>
<evidence type="ECO:0000313" key="4">
    <source>
        <dbReference type="Proteomes" id="UP000887566"/>
    </source>
</evidence>
<feature type="coiled-coil region" evidence="2">
    <location>
        <begin position="130"/>
        <end position="157"/>
    </location>
</feature>